<evidence type="ECO:0000313" key="2">
    <source>
        <dbReference type="Proteomes" id="UP000006073"/>
    </source>
</evidence>
<protein>
    <submittedName>
        <fullName evidence="1">Uncharacterized protein</fullName>
    </submittedName>
</protein>
<keyword evidence="2" id="KW-1185">Reference proteome</keyword>
<sequence>MFKNLTTNSDIEWIKSISEIDQQLYKMYKLSPEEVAFIESMIKPMN</sequence>
<dbReference type="AlphaFoldDB" id="S2D098"/>
<gene>
    <name evidence="1" type="ORF">A33Q_4392</name>
</gene>
<organism evidence="1 2">
    <name type="scientific">Indibacter alkaliphilus (strain CCUG 57479 / KCTC 22604 / LW1)</name>
    <dbReference type="NCBI Taxonomy" id="1189612"/>
    <lineage>
        <taxon>Bacteria</taxon>
        <taxon>Pseudomonadati</taxon>
        <taxon>Bacteroidota</taxon>
        <taxon>Cytophagia</taxon>
        <taxon>Cytophagales</taxon>
        <taxon>Cyclobacteriaceae</taxon>
    </lineage>
</organism>
<dbReference type="EMBL" id="ALWO02000052">
    <property type="protein sequence ID" value="EOZ92299.1"/>
    <property type="molecule type" value="Genomic_DNA"/>
</dbReference>
<reference evidence="1 2" key="1">
    <citation type="journal article" date="2013" name="Genome Announc.">
        <title>Draft Genome Sequence of Indibacter alkaliphilus Strain LW1T, Isolated from Lonar Lake, a Haloalkaline Lake in the Buldana District of Maharashtra, India.</title>
        <authorList>
            <person name="Singh A."/>
            <person name="Kumar Jangir P."/>
            <person name="Sharma R."/>
            <person name="Singh A."/>
            <person name="Kumar Pinnaka A."/>
            <person name="Shivaji S."/>
        </authorList>
    </citation>
    <scope>NUCLEOTIDE SEQUENCE [LARGE SCALE GENOMIC DNA]</scope>
    <source>
        <strain evidence="2">CCUG 57479 / KCTC 22604 / LW1</strain>
    </source>
</reference>
<name>S2D098_INDAL</name>
<evidence type="ECO:0000313" key="1">
    <source>
        <dbReference type="EMBL" id="EOZ92299.1"/>
    </source>
</evidence>
<dbReference type="Proteomes" id="UP000006073">
    <property type="component" value="Unassembled WGS sequence"/>
</dbReference>
<dbReference type="STRING" id="1189612.A33Q_4392"/>
<proteinExistence type="predicted"/>
<comment type="caution">
    <text evidence="1">The sequence shown here is derived from an EMBL/GenBank/DDBJ whole genome shotgun (WGS) entry which is preliminary data.</text>
</comment>
<accession>S2D098</accession>